<proteinExistence type="predicted"/>
<dbReference type="AlphaFoldDB" id="A0AAV2D6Z2"/>
<sequence>MSTVAASARAETGSHDSHSDTTTATSIGVNNKNHYDIFVSLQPAGGPPTPISNDSTSSQVLLVTQVDRVYQPRGTTTTSTAKSSSSLPRQIVVESHRSRFTIPTDDDSFGVESVSKNMVCSSLNLPFPLENNIQWRSLPS</sequence>
<gene>
    <name evidence="2" type="ORF">LTRI10_LOCUS11569</name>
</gene>
<evidence type="ECO:0000256" key="1">
    <source>
        <dbReference type="SAM" id="MobiDB-lite"/>
    </source>
</evidence>
<keyword evidence="3" id="KW-1185">Reference proteome</keyword>
<dbReference type="EMBL" id="OZ034815">
    <property type="protein sequence ID" value="CAL1368433.1"/>
    <property type="molecule type" value="Genomic_DNA"/>
</dbReference>
<dbReference type="Proteomes" id="UP001497516">
    <property type="component" value="Chromosome 2"/>
</dbReference>
<organism evidence="2 3">
    <name type="scientific">Linum trigynum</name>
    <dbReference type="NCBI Taxonomy" id="586398"/>
    <lineage>
        <taxon>Eukaryota</taxon>
        <taxon>Viridiplantae</taxon>
        <taxon>Streptophyta</taxon>
        <taxon>Embryophyta</taxon>
        <taxon>Tracheophyta</taxon>
        <taxon>Spermatophyta</taxon>
        <taxon>Magnoliopsida</taxon>
        <taxon>eudicotyledons</taxon>
        <taxon>Gunneridae</taxon>
        <taxon>Pentapetalae</taxon>
        <taxon>rosids</taxon>
        <taxon>fabids</taxon>
        <taxon>Malpighiales</taxon>
        <taxon>Linaceae</taxon>
        <taxon>Linum</taxon>
    </lineage>
</organism>
<feature type="region of interest" description="Disordered" evidence="1">
    <location>
        <begin position="1"/>
        <end position="27"/>
    </location>
</feature>
<evidence type="ECO:0000313" key="2">
    <source>
        <dbReference type="EMBL" id="CAL1368433.1"/>
    </source>
</evidence>
<accession>A0AAV2D6Z2</accession>
<reference evidence="2 3" key="1">
    <citation type="submission" date="2024-04" db="EMBL/GenBank/DDBJ databases">
        <authorList>
            <person name="Fracassetti M."/>
        </authorList>
    </citation>
    <scope>NUCLEOTIDE SEQUENCE [LARGE SCALE GENOMIC DNA]</scope>
</reference>
<name>A0AAV2D6Z2_9ROSI</name>
<protein>
    <submittedName>
        <fullName evidence="2">Uncharacterized protein</fullName>
    </submittedName>
</protein>
<evidence type="ECO:0000313" key="3">
    <source>
        <dbReference type="Proteomes" id="UP001497516"/>
    </source>
</evidence>